<evidence type="ECO:0000313" key="2">
    <source>
        <dbReference type="EMBL" id="AXG82118.1"/>
    </source>
</evidence>
<proteinExistence type="predicted"/>
<feature type="domain" description="HTH marR-type" evidence="1">
    <location>
        <begin position="23"/>
        <end position="160"/>
    </location>
</feature>
<protein>
    <submittedName>
        <fullName evidence="2">MarR family transcriptional regulator</fullName>
    </submittedName>
</protein>
<evidence type="ECO:0000313" key="3">
    <source>
        <dbReference type="Proteomes" id="UP000253868"/>
    </source>
</evidence>
<evidence type="ECO:0000259" key="1">
    <source>
        <dbReference type="PROSITE" id="PS50995"/>
    </source>
</evidence>
<dbReference type="KEGG" id="spad:DVK44_35205"/>
<reference evidence="3" key="1">
    <citation type="submission" date="2018-07" db="EMBL/GenBank/DDBJ databases">
        <authorList>
            <person name="Zhao J."/>
        </authorList>
    </citation>
    <scope>NUCLEOTIDE SEQUENCE [LARGE SCALE GENOMIC DNA]</scope>
    <source>
        <strain evidence="3">GSSD-12</strain>
    </source>
</reference>
<accession>A0A345HZJ4</accession>
<dbReference type="PRINTS" id="PR00598">
    <property type="entry name" value="HTHMARR"/>
</dbReference>
<dbReference type="InterPro" id="IPR036390">
    <property type="entry name" value="WH_DNA-bd_sf"/>
</dbReference>
<dbReference type="InterPro" id="IPR036388">
    <property type="entry name" value="WH-like_DNA-bd_sf"/>
</dbReference>
<dbReference type="RefSeq" id="WP_114664658.1">
    <property type="nucleotide sequence ID" value="NZ_CP031194.1"/>
</dbReference>
<dbReference type="Proteomes" id="UP000253868">
    <property type="component" value="Chromosome"/>
</dbReference>
<dbReference type="EMBL" id="CP031194">
    <property type="protein sequence ID" value="AXG82118.1"/>
    <property type="molecule type" value="Genomic_DNA"/>
</dbReference>
<gene>
    <name evidence="2" type="ORF">DVK44_35205</name>
</gene>
<dbReference type="SMART" id="SM00347">
    <property type="entry name" value="HTH_MARR"/>
    <property type="match status" value="1"/>
</dbReference>
<dbReference type="PANTHER" id="PTHR39515:SF2">
    <property type="entry name" value="HTH-TYPE TRANSCRIPTIONAL REGULATOR RV0880"/>
    <property type="match status" value="1"/>
</dbReference>
<dbReference type="InterPro" id="IPR000835">
    <property type="entry name" value="HTH_MarR-typ"/>
</dbReference>
<dbReference type="SUPFAM" id="SSF46785">
    <property type="entry name" value="Winged helix' DNA-binding domain"/>
    <property type="match status" value="1"/>
</dbReference>
<dbReference type="PANTHER" id="PTHR39515">
    <property type="entry name" value="CONSERVED PROTEIN"/>
    <property type="match status" value="1"/>
</dbReference>
<dbReference type="OrthoDB" id="4485201at2"/>
<dbReference type="AlphaFoldDB" id="A0A345HZJ4"/>
<keyword evidence="3" id="KW-1185">Reference proteome</keyword>
<dbReference type="Pfam" id="PF01047">
    <property type="entry name" value="MarR"/>
    <property type="match status" value="1"/>
</dbReference>
<dbReference type="GO" id="GO:0003700">
    <property type="term" value="F:DNA-binding transcription factor activity"/>
    <property type="evidence" value="ECO:0007669"/>
    <property type="project" value="InterPro"/>
</dbReference>
<dbReference type="PROSITE" id="PS50995">
    <property type="entry name" value="HTH_MARR_2"/>
    <property type="match status" value="1"/>
</dbReference>
<sequence>MPDTAGSAVPDAAPDATAPQGAVAKLEMTLASLAYLLTRARAHDERISRAGVSARRSDVHLLLALDAHDGVGRVGDLADRLMVEPSHVTRQIARLQSQGLVERTADPLDGRARRVAITEAGTALLTRLRHANRAAIQRALTGFDEADIATAAAVLQRLMDGYARQVEATGPQFTD</sequence>
<organism evidence="2 3">
    <name type="scientific">Streptomyces paludis</name>
    <dbReference type="NCBI Taxonomy" id="2282738"/>
    <lineage>
        <taxon>Bacteria</taxon>
        <taxon>Bacillati</taxon>
        <taxon>Actinomycetota</taxon>
        <taxon>Actinomycetes</taxon>
        <taxon>Kitasatosporales</taxon>
        <taxon>Streptomycetaceae</taxon>
        <taxon>Streptomyces</taxon>
    </lineage>
</organism>
<name>A0A345HZJ4_9ACTN</name>
<dbReference type="Gene3D" id="1.10.10.10">
    <property type="entry name" value="Winged helix-like DNA-binding domain superfamily/Winged helix DNA-binding domain"/>
    <property type="match status" value="1"/>
</dbReference>
<dbReference type="InterPro" id="IPR052526">
    <property type="entry name" value="HTH-type_Bedaq_tolerance"/>
</dbReference>